<keyword evidence="8 10" id="KW-0472">Membrane</keyword>
<keyword evidence="3" id="KW-0050">Antiport</keyword>
<proteinExistence type="predicted"/>
<dbReference type="PANTHER" id="PTHR43298:SF2">
    <property type="entry name" value="FMN_FAD EXPORTER YEEO-RELATED"/>
    <property type="match status" value="1"/>
</dbReference>
<reference evidence="11 12" key="1">
    <citation type="submission" date="2011-01" db="EMBL/GenBank/DDBJ databases">
        <authorList>
            <person name="Weinstock G."/>
            <person name="Sodergren E."/>
            <person name="Clifton S."/>
            <person name="Fulton L."/>
            <person name="Fulton B."/>
            <person name="Courtney L."/>
            <person name="Fronick C."/>
            <person name="Harrison M."/>
            <person name="Strong C."/>
            <person name="Farmer C."/>
            <person name="Delahaunty K."/>
            <person name="Markovic C."/>
            <person name="Hall O."/>
            <person name="Minx P."/>
            <person name="Tomlinson C."/>
            <person name="Mitreva M."/>
            <person name="Hou S."/>
            <person name="Chen J."/>
            <person name="Wollam A."/>
            <person name="Pepin K.H."/>
            <person name="Johnson M."/>
            <person name="Bhonagiri V."/>
            <person name="Zhang X."/>
            <person name="Suruliraj S."/>
            <person name="Warren W."/>
            <person name="Chinwalla A."/>
            <person name="Mardis E.R."/>
            <person name="Wilson R.K."/>
        </authorList>
    </citation>
    <scope>NUCLEOTIDE SEQUENCE [LARGE SCALE GENOMIC DNA]</scope>
    <source>
        <strain evidence="12">DSM 22608 / JCM 16073 / KCTC 15190 / YIT 12066</strain>
    </source>
</reference>
<gene>
    <name evidence="11" type="ORF">HMPREF9444_00366</name>
</gene>
<keyword evidence="7" id="KW-0406">Ion transport</keyword>
<evidence type="ECO:0000256" key="8">
    <source>
        <dbReference type="ARBA" id="ARBA00023136"/>
    </source>
</evidence>
<evidence type="ECO:0000256" key="5">
    <source>
        <dbReference type="ARBA" id="ARBA00022692"/>
    </source>
</evidence>
<dbReference type="GO" id="GO:0005886">
    <property type="term" value="C:plasma membrane"/>
    <property type="evidence" value="ECO:0007669"/>
    <property type="project" value="UniProtKB-SubCell"/>
</dbReference>
<feature type="transmembrane region" description="Helical" evidence="10">
    <location>
        <begin position="214"/>
        <end position="239"/>
    </location>
</feature>
<feature type="transmembrane region" description="Helical" evidence="10">
    <location>
        <begin position="106"/>
        <end position="125"/>
    </location>
</feature>
<evidence type="ECO:0000256" key="9">
    <source>
        <dbReference type="ARBA" id="ARBA00031636"/>
    </source>
</evidence>
<evidence type="ECO:0000256" key="2">
    <source>
        <dbReference type="ARBA" id="ARBA00022448"/>
    </source>
</evidence>
<dbReference type="GO" id="GO:0042910">
    <property type="term" value="F:xenobiotic transmembrane transporter activity"/>
    <property type="evidence" value="ECO:0007669"/>
    <property type="project" value="InterPro"/>
</dbReference>
<evidence type="ECO:0000256" key="7">
    <source>
        <dbReference type="ARBA" id="ARBA00023065"/>
    </source>
</evidence>
<dbReference type="EMBL" id="AEVO01000015">
    <property type="protein sequence ID" value="EFY07783.1"/>
    <property type="molecule type" value="Genomic_DNA"/>
</dbReference>
<keyword evidence="4" id="KW-1003">Cell membrane</keyword>
<evidence type="ECO:0000256" key="3">
    <source>
        <dbReference type="ARBA" id="ARBA00022449"/>
    </source>
</evidence>
<name>E8LI51_SUCHY</name>
<keyword evidence="5 10" id="KW-0812">Transmembrane</keyword>
<dbReference type="OrthoDB" id="9806302at2"/>
<feature type="transmembrane region" description="Helical" evidence="10">
    <location>
        <begin position="174"/>
        <end position="194"/>
    </location>
</feature>
<sequence>MAAEDKLLDKIRIRQKLTLKDEIELIIRLSIPSILAQISTIIMFYIDAAMVGSLGAAASASIGLVSSSMWMCGGLCSAVSMGFSVQVAHMVGGGDFVQARNVLRQGLIYGLSAGLFLCVIGMIISPVLPVWLGGGSDIIENSSKYFFIFALGIPFMQLNYLSASMHRCSGNMRLPSILNTMMCFLDVVFNYFLIFPSKEIDVLGLSFIIPRADLGVQGAALGTMLAFVVTSFLMSYTLCFKSKYLNLRQEKGSFKPQRSILKKALKICTPMGAQNVAMCSAQIASTLIVAPLGTIAIAAHSFAITAESLCYMPGYGTGDAATTLVGQSVGARRPKLTVSFARISVSIGMIVMTIMGVLLYFFAYDMMAILTPDEAVRELGTTVLRIEAFAEPMFAASIVCYGAFVGAGDTFIPSAMNLFSMWAVRLTTAYFLSQEYGLVGVWIAMCLELCFRGLIFLIRLFWGKWFKFDEIKPNKTTISTAK</sequence>
<evidence type="ECO:0000256" key="6">
    <source>
        <dbReference type="ARBA" id="ARBA00022989"/>
    </source>
</evidence>
<dbReference type="InterPro" id="IPR050222">
    <property type="entry name" value="MATE_MdtK"/>
</dbReference>
<dbReference type="STRING" id="762983.HMPREF9444_00366"/>
<feature type="transmembrane region" description="Helical" evidence="10">
    <location>
        <begin position="25"/>
        <end position="46"/>
    </location>
</feature>
<feature type="transmembrane region" description="Helical" evidence="10">
    <location>
        <begin position="340"/>
        <end position="363"/>
    </location>
</feature>
<dbReference type="NCBIfam" id="TIGR00797">
    <property type="entry name" value="matE"/>
    <property type="match status" value="1"/>
</dbReference>
<dbReference type="GO" id="GO:0006811">
    <property type="term" value="P:monoatomic ion transport"/>
    <property type="evidence" value="ECO:0007669"/>
    <property type="project" value="UniProtKB-KW"/>
</dbReference>
<dbReference type="InterPro" id="IPR002528">
    <property type="entry name" value="MATE_fam"/>
</dbReference>
<protein>
    <recommendedName>
        <fullName evidence="9">Multidrug-efflux transporter</fullName>
    </recommendedName>
</protein>
<evidence type="ECO:0000256" key="4">
    <source>
        <dbReference type="ARBA" id="ARBA00022475"/>
    </source>
</evidence>
<evidence type="ECO:0000256" key="10">
    <source>
        <dbReference type="SAM" id="Phobius"/>
    </source>
</evidence>
<dbReference type="Pfam" id="PF01554">
    <property type="entry name" value="MatE"/>
    <property type="match status" value="2"/>
</dbReference>
<feature type="transmembrane region" description="Helical" evidence="10">
    <location>
        <begin position="58"/>
        <end position="85"/>
    </location>
</feature>
<evidence type="ECO:0000256" key="1">
    <source>
        <dbReference type="ARBA" id="ARBA00004429"/>
    </source>
</evidence>
<evidence type="ECO:0000313" key="12">
    <source>
        <dbReference type="Proteomes" id="UP000018458"/>
    </source>
</evidence>
<feature type="transmembrane region" description="Helical" evidence="10">
    <location>
        <begin position="439"/>
        <end position="462"/>
    </location>
</feature>
<comment type="subcellular location">
    <subcellularLocation>
        <location evidence="1">Cell inner membrane</location>
        <topology evidence="1">Multi-pass membrane protein</topology>
    </subcellularLocation>
</comment>
<dbReference type="Proteomes" id="UP000018458">
    <property type="component" value="Unassembled WGS sequence"/>
</dbReference>
<keyword evidence="6 10" id="KW-1133">Transmembrane helix</keyword>
<dbReference type="AlphaFoldDB" id="E8LI51"/>
<keyword evidence="2" id="KW-0813">Transport</keyword>
<dbReference type="HOGENOM" id="CLU_012893_5_3_6"/>
<dbReference type="GO" id="GO:0015297">
    <property type="term" value="F:antiporter activity"/>
    <property type="evidence" value="ECO:0007669"/>
    <property type="project" value="UniProtKB-KW"/>
</dbReference>
<dbReference type="CDD" id="cd13137">
    <property type="entry name" value="MATE_NorM_like"/>
    <property type="match status" value="1"/>
</dbReference>
<dbReference type="eggNOG" id="COG0534">
    <property type="taxonomic scope" value="Bacteria"/>
</dbReference>
<accession>E8LI51</accession>
<feature type="transmembrane region" description="Helical" evidence="10">
    <location>
        <begin position="145"/>
        <end position="162"/>
    </location>
</feature>
<keyword evidence="12" id="KW-1185">Reference proteome</keyword>
<dbReference type="PANTHER" id="PTHR43298">
    <property type="entry name" value="MULTIDRUG RESISTANCE PROTEIN NORM-RELATED"/>
    <property type="match status" value="1"/>
</dbReference>
<dbReference type="RefSeq" id="WP_009142589.1">
    <property type="nucleotide sequence ID" value="NZ_GL830953.1"/>
</dbReference>
<comment type="caution">
    <text evidence="11">The sequence shown here is derived from an EMBL/GenBank/DDBJ whole genome shotgun (WGS) entry which is preliminary data.</text>
</comment>
<evidence type="ECO:0000313" key="11">
    <source>
        <dbReference type="EMBL" id="EFY07783.1"/>
    </source>
</evidence>
<dbReference type="PIRSF" id="PIRSF006603">
    <property type="entry name" value="DinF"/>
    <property type="match status" value="1"/>
</dbReference>
<organism evidence="11 12">
    <name type="scientific">Succinatimonas hippei (strain DSM 22608 / JCM 16073 / KCTC 15190 / YIT 12066)</name>
    <dbReference type="NCBI Taxonomy" id="762983"/>
    <lineage>
        <taxon>Bacteria</taxon>
        <taxon>Pseudomonadati</taxon>
        <taxon>Pseudomonadota</taxon>
        <taxon>Gammaproteobacteria</taxon>
        <taxon>Aeromonadales</taxon>
        <taxon>Succinivibrionaceae</taxon>
        <taxon>Succinatimonas</taxon>
    </lineage>
</organism>
<dbReference type="InterPro" id="IPR048279">
    <property type="entry name" value="MdtK-like"/>
</dbReference>